<reference evidence="1 2" key="1">
    <citation type="submission" date="2018-06" db="EMBL/GenBank/DDBJ databases">
        <title>Genomic Encyclopedia of Type Strains, Phase IV (KMG-IV): sequencing the most valuable type-strain genomes for metagenomic binning, comparative biology and taxonomic classification.</title>
        <authorList>
            <person name="Goeker M."/>
        </authorList>
    </citation>
    <scope>NUCLEOTIDE SEQUENCE [LARGE SCALE GENOMIC DNA]</scope>
    <source>
        <strain evidence="1 2">DSM 18048</strain>
    </source>
</reference>
<comment type="caution">
    <text evidence="1">The sequence shown here is derived from an EMBL/GenBank/DDBJ whole genome shotgun (WGS) entry which is preliminary data.</text>
</comment>
<feature type="non-terminal residue" evidence="1">
    <location>
        <position position="1"/>
    </location>
</feature>
<name>A0A318S442_9DEIO</name>
<accession>A0A318S442</accession>
<gene>
    <name evidence="1" type="ORF">DES52_112152</name>
</gene>
<proteinExistence type="predicted"/>
<evidence type="ECO:0000313" key="2">
    <source>
        <dbReference type="Proteomes" id="UP000248326"/>
    </source>
</evidence>
<dbReference type="EMBL" id="QJSX01000012">
    <property type="protein sequence ID" value="PYE52830.1"/>
    <property type="molecule type" value="Genomic_DNA"/>
</dbReference>
<keyword evidence="2" id="KW-1185">Reference proteome</keyword>
<evidence type="ECO:0000313" key="1">
    <source>
        <dbReference type="EMBL" id="PYE52830.1"/>
    </source>
</evidence>
<dbReference type="AlphaFoldDB" id="A0A318S442"/>
<organism evidence="1 2">
    <name type="scientific">Deinococcus yavapaiensis KR-236</name>
    <dbReference type="NCBI Taxonomy" id="694435"/>
    <lineage>
        <taxon>Bacteria</taxon>
        <taxon>Thermotogati</taxon>
        <taxon>Deinococcota</taxon>
        <taxon>Deinococci</taxon>
        <taxon>Deinococcales</taxon>
        <taxon>Deinococcaceae</taxon>
        <taxon>Deinococcus</taxon>
    </lineage>
</organism>
<protein>
    <submittedName>
        <fullName evidence="1">Uncharacterized protein</fullName>
    </submittedName>
</protein>
<dbReference type="Proteomes" id="UP000248326">
    <property type="component" value="Unassembled WGS sequence"/>
</dbReference>
<sequence>AEGEEPEGHRGNVNFYQYAQYGTPDPTLPIVHVDVTDTVEVAAQVYWYYARHLYGATGDLPMERFKIERGEASFQTGAKFTERFTVKRMYHPPVPYLT</sequence>